<evidence type="ECO:0000313" key="2">
    <source>
        <dbReference type="EMBL" id="KAK4767926.1"/>
    </source>
</evidence>
<dbReference type="InterPro" id="IPR045297">
    <property type="entry name" value="Complex1_LYR_LYRM4"/>
</dbReference>
<dbReference type="PANTHER" id="PTHR47158:SF1">
    <property type="entry name" value="OS08G0239000 PROTEIN"/>
    <property type="match status" value="1"/>
</dbReference>
<sequence>MTILPFISLTLPRRSSLVELGPASINRTGPNRMPPNKRNVEGCCTAGTFWKLKLRASMASAAAKTPTRSEVLSLFRCLLRTGRDFCDYNVREYTKRRTIDAFRSNRSLSDQQSVSAAYADGKEQLAIAKRQAIVYSLYSPKVKSIMELNQV</sequence>
<accession>A0AAN7QH66</accession>
<organism evidence="2 3">
    <name type="scientific">Trapa incisa</name>
    <dbReference type="NCBI Taxonomy" id="236973"/>
    <lineage>
        <taxon>Eukaryota</taxon>
        <taxon>Viridiplantae</taxon>
        <taxon>Streptophyta</taxon>
        <taxon>Embryophyta</taxon>
        <taxon>Tracheophyta</taxon>
        <taxon>Spermatophyta</taxon>
        <taxon>Magnoliopsida</taxon>
        <taxon>eudicotyledons</taxon>
        <taxon>Gunneridae</taxon>
        <taxon>Pentapetalae</taxon>
        <taxon>rosids</taxon>
        <taxon>malvids</taxon>
        <taxon>Myrtales</taxon>
        <taxon>Lythraceae</taxon>
        <taxon>Trapa</taxon>
    </lineage>
</organism>
<reference evidence="2 3" key="1">
    <citation type="journal article" date="2023" name="Hortic Res">
        <title>Pangenome of water caltrop reveals structural variations and asymmetric subgenome divergence after allopolyploidization.</title>
        <authorList>
            <person name="Zhang X."/>
            <person name="Chen Y."/>
            <person name="Wang L."/>
            <person name="Yuan Y."/>
            <person name="Fang M."/>
            <person name="Shi L."/>
            <person name="Lu R."/>
            <person name="Comes H.P."/>
            <person name="Ma Y."/>
            <person name="Chen Y."/>
            <person name="Huang G."/>
            <person name="Zhou Y."/>
            <person name="Zheng Z."/>
            <person name="Qiu Y."/>
        </authorList>
    </citation>
    <scope>NUCLEOTIDE SEQUENCE [LARGE SCALE GENOMIC DNA]</scope>
    <source>
        <tissue evidence="2">Roots</tissue>
    </source>
</reference>
<gene>
    <name evidence="2" type="ORF">SAY87_003067</name>
</gene>
<evidence type="ECO:0000259" key="1">
    <source>
        <dbReference type="Pfam" id="PF05347"/>
    </source>
</evidence>
<keyword evidence="3" id="KW-1185">Reference proteome</keyword>
<protein>
    <recommendedName>
        <fullName evidence="1">Complex 1 LYR protein domain-containing protein</fullName>
    </recommendedName>
</protein>
<dbReference type="CDD" id="cd20264">
    <property type="entry name" value="Complex1_LYR_LYRM4"/>
    <property type="match status" value="1"/>
</dbReference>
<dbReference type="InterPro" id="IPR008011">
    <property type="entry name" value="Complex1_LYR_dom"/>
</dbReference>
<dbReference type="EMBL" id="JAXIOK010000006">
    <property type="protein sequence ID" value="KAK4767926.1"/>
    <property type="molecule type" value="Genomic_DNA"/>
</dbReference>
<feature type="domain" description="Complex 1 LYR protein" evidence="1">
    <location>
        <begin position="70"/>
        <end position="126"/>
    </location>
</feature>
<dbReference type="Proteomes" id="UP001345219">
    <property type="component" value="Chromosome 3"/>
</dbReference>
<dbReference type="AlphaFoldDB" id="A0AAN7QH66"/>
<proteinExistence type="predicted"/>
<evidence type="ECO:0000313" key="3">
    <source>
        <dbReference type="Proteomes" id="UP001345219"/>
    </source>
</evidence>
<name>A0AAN7QH66_9MYRT</name>
<dbReference type="GO" id="GO:0016226">
    <property type="term" value="P:iron-sulfur cluster assembly"/>
    <property type="evidence" value="ECO:0007669"/>
    <property type="project" value="InterPro"/>
</dbReference>
<comment type="caution">
    <text evidence="2">The sequence shown here is derived from an EMBL/GenBank/DDBJ whole genome shotgun (WGS) entry which is preliminary data.</text>
</comment>
<dbReference type="Pfam" id="PF05347">
    <property type="entry name" value="Complex1_LYR"/>
    <property type="match status" value="1"/>
</dbReference>
<dbReference type="PANTHER" id="PTHR47158">
    <property type="entry name" value="OS08G0239000 PROTEIN"/>
    <property type="match status" value="1"/>
</dbReference>